<reference evidence="1 4" key="2">
    <citation type="submission" date="2020-11" db="EMBL/GenBank/DDBJ databases">
        <title>Enhanced detection system for hospital associated transmission using whole genome sequencing surveillance.</title>
        <authorList>
            <person name="Harrison L.H."/>
            <person name="Van Tyne D."/>
            <person name="Marsh J.W."/>
            <person name="Griffith M.P."/>
            <person name="Snyder D.J."/>
            <person name="Cooper V.S."/>
            <person name="Mustapha M."/>
        </authorList>
    </citation>
    <scope>NUCLEOTIDE SEQUENCE [LARGE SCALE GENOMIC DNA]</scope>
    <source>
        <strain evidence="1 4">PSA00705</strain>
    </source>
</reference>
<evidence type="ECO:0000313" key="1">
    <source>
        <dbReference type="EMBL" id="MBG6290225.1"/>
    </source>
</evidence>
<accession>A0A6G6J3Q8</accession>
<dbReference type="KEGG" id="pnt:G5B91_28750"/>
<dbReference type="Proteomes" id="UP000501063">
    <property type="component" value="Chromosome"/>
</dbReference>
<keyword evidence="4" id="KW-1185">Reference proteome</keyword>
<name>A0A6G6J3Q8_PSENT</name>
<dbReference type="AlphaFoldDB" id="A0A6G6J3Q8"/>
<proteinExistence type="predicted"/>
<protein>
    <submittedName>
        <fullName evidence="2">Uncharacterized protein</fullName>
    </submittedName>
</protein>
<dbReference type="EMBL" id="CP049140">
    <property type="protein sequence ID" value="QIE90025.1"/>
    <property type="molecule type" value="Genomic_DNA"/>
</dbReference>
<reference evidence="2 3" key="1">
    <citation type="submission" date="2020-02" db="EMBL/GenBank/DDBJ databases">
        <title>Integrative conjugative elements (ICEs) and plasmids drive adaptation of Pseudomonas nitroreducens strain HBP1 to wastewater environment.</title>
        <authorList>
            <person name="Sentchilo V."/>
            <person name="Carraro N."/>
            <person name="Bertelli C."/>
            <person name="van der Meer J.R."/>
        </authorList>
    </citation>
    <scope>NUCLEOTIDE SEQUENCE [LARGE SCALE GENOMIC DNA]</scope>
    <source>
        <strain evidence="2 3">HBP1</strain>
    </source>
</reference>
<evidence type="ECO:0000313" key="2">
    <source>
        <dbReference type="EMBL" id="QIE90025.1"/>
    </source>
</evidence>
<evidence type="ECO:0000313" key="4">
    <source>
        <dbReference type="Proteomes" id="UP000608450"/>
    </source>
</evidence>
<sequence length="136" mass="15159">MVRLDQFTEEHLELGDLWRLQDGRREECFLIPLMATQAGQLGPLLVRALFRLPSGAQLQGLMAYDAERDDVYALQVLIGGESFSFNKYLPEVSFEEVLALADRLGVGAGGVLPVRYSVVRGAMPIRDGRFTLWIGC</sequence>
<organism evidence="2 3">
    <name type="scientific">Pseudomonas nitroreducens</name>
    <dbReference type="NCBI Taxonomy" id="46680"/>
    <lineage>
        <taxon>Bacteria</taxon>
        <taxon>Pseudomonadati</taxon>
        <taxon>Pseudomonadota</taxon>
        <taxon>Gammaproteobacteria</taxon>
        <taxon>Pseudomonadales</taxon>
        <taxon>Pseudomonadaceae</taxon>
        <taxon>Pseudomonas</taxon>
    </lineage>
</organism>
<dbReference type="EMBL" id="JADTFC010000067">
    <property type="protein sequence ID" value="MBG6290225.1"/>
    <property type="molecule type" value="Genomic_DNA"/>
</dbReference>
<gene>
    <name evidence="2" type="ORF">G5B91_28750</name>
    <name evidence="1" type="ORF">I5I61_22440</name>
</gene>
<evidence type="ECO:0000313" key="3">
    <source>
        <dbReference type="Proteomes" id="UP000501063"/>
    </source>
</evidence>
<dbReference type="GeneID" id="300412342"/>
<dbReference type="Proteomes" id="UP000608450">
    <property type="component" value="Unassembled WGS sequence"/>
</dbReference>
<dbReference type="RefSeq" id="WP_024766189.1">
    <property type="nucleotide sequence ID" value="NZ_CP049140.1"/>
</dbReference>